<dbReference type="PANTHER" id="PTHR32114">
    <property type="entry name" value="ABC TRANSPORTER ABCH.3"/>
    <property type="match status" value="1"/>
</dbReference>
<keyword evidence="4" id="KW-0175">Coiled coil</keyword>
<comment type="subunit">
    <text evidence="2">Heterodimer of SbcC and SbcD.</text>
</comment>
<dbReference type="RefSeq" id="WP_187750921.1">
    <property type="nucleotide sequence ID" value="NZ_CP060828.1"/>
</dbReference>
<gene>
    <name evidence="7" type="ORF">IAG44_34090</name>
</gene>
<dbReference type="Gene3D" id="3.40.50.300">
    <property type="entry name" value="P-loop containing nucleotide triphosphate hydrolases"/>
    <property type="match status" value="2"/>
</dbReference>
<protein>
    <recommendedName>
        <fullName evidence="3">Nuclease SbcCD subunit C</fullName>
    </recommendedName>
</protein>
<accession>A0A7H0IMH9</accession>
<organism evidence="7 8">
    <name type="scientific">Streptomyces roseirectus</name>
    <dbReference type="NCBI Taxonomy" id="2768066"/>
    <lineage>
        <taxon>Bacteria</taxon>
        <taxon>Bacillati</taxon>
        <taxon>Actinomycetota</taxon>
        <taxon>Actinomycetes</taxon>
        <taxon>Kitasatosporales</taxon>
        <taxon>Streptomycetaceae</taxon>
        <taxon>Streptomyces</taxon>
    </lineage>
</organism>
<evidence type="ECO:0000256" key="5">
    <source>
        <dbReference type="SAM" id="MobiDB-lite"/>
    </source>
</evidence>
<feature type="region of interest" description="Disordered" evidence="5">
    <location>
        <begin position="528"/>
        <end position="583"/>
    </location>
</feature>
<dbReference type="GO" id="GO:0016887">
    <property type="term" value="F:ATP hydrolysis activity"/>
    <property type="evidence" value="ECO:0007669"/>
    <property type="project" value="InterPro"/>
</dbReference>
<dbReference type="SUPFAM" id="SSF52540">
    <property type="entry name" value="P-loop containing nucleoside triphosphate hydrolases"/>
    <property type="match status" value="1"/>
</dbReference>
<dbReference type="PANTHER" id="PTHR32114:SF2">
    <property type="entry name" value="ABC TRANSPORTER ABCH.3"/>
    <property type="match status" value="1"/>
</dbReference>
<dbReference type="AlphaFoldDB" id="A0A7H0IMH9"/>
<evidence type="ECO:0000313" key="7">
    <source>
        <dbReference type="EMBL" id="QNP73995.1"/>
    </source>
</evidence>
<dbReference type="KEGG" id="sroi:IAG44_34090"/>
<dbReference type="InterPro" id="IPR027417">
    <property type="entry name" value="P-loop_NTPase"/>
</dbReference>
<comment type="similarity">
    <text evidence="1">Belongs to the SMC family. SbcC subfamily.</text>
</comment>
<dbReference type="InterPro" id="IPR038729">
    <property type="entry name" value="Rad50/SbcC_AAA"/>
</dbReference>
<dbReference type="Proteomes" id="UP000516052">
    <property type="component" value="Chromosome"/>
</dbReference>
<feature type="coiled-coil region" evidence="4">
    <location>
        <begin position="637"/>
        <end position="664"/>
    </location>
</feature>
<reference evidence="7 8" key="1">
    <citation type="submission" date="2020-08" db="EMBL/GenBank/DDBJ databases">
        <title>A novel species.</title>
        <authorList>
            <person name="Gao J."/>
        </authorList>
    </citation>
    <scope>NUCLEOTIDE SEQUENCE [LARGE SCALE GENOMIC DNA]</scope>
    <source>
        <strain evidence="7 8">CRXT-G-22</strain>
    </source>
</reference>
<sequence>MRLHRLTLTAFGPFGTTQTVDFDALSTAGLFLLHGPTGAGKTSVLDAVCYALYGSVPGARQSGQGLTLRSDHAAPEVRTEVVLDLTVAGRRLEITRQPPWERRKKRGAGTTLDKAQTWLREHKAGTWQDLSRSHQEIGEEITQLLGMSREQFCQVVLLPQGDFARFLRADAEARGRLLGRLFDTQRFAEVERRLADRRRTAETRVKDGDAALLADAHRMQQAAGGAMDLPDLTPGEPGLAQAVLAAAAIARSTAREQLTIAHCARTAAESAQTAAQRALDDVRELARLQRRFAEAQARAALLQERSGAYEEARARMERSRKAEAVKPALDLREAADAEHRRATADEARARAALPAPRTEAEAPLTEADAVSLTAAARRTTEELGGLESARRAEHRLTALVTERTALDRQERADAADLTEAETWLAGWDTTRAALQRRVDAAQDATTRAEQLAGRRDPVRKRLTAAELRDRLAVDVDAAQERALASAKAAQQARAHWLDLREQRLEGIAAELAASLVDGAPCAVCGATEHPAPARKDAGHVDRAAEERAYADSQHAAQAHEQDEQRLHHAQQALAAASAEAGDTPTAALAAEADDLERQYAHARREASDLHPAREELRHAEQEHARRSAVQRDAAVRVASRLGQRESLEREQAALEEELTRARGTAASVAARAADLERRAELLTGAADAVRAAEESAGRLKDADGRLAEAAYRAGFTTPREAADALLAPDVHRDLQHRLDAWQAEEAAVRAVLAEPATAAAAQRPPADLTGAERAASAAAEALRRAASARDAAARRCEELDRLSARAADGVRRLAPLRREYDRVARLAGLTAGTSADNERKMRLEAYVLAARLEQVAAAATARLQRMSAGRYTLVHSADRSGRGRSGLGLHVVDAWTGRERDTATLSGGETFFASLALALGLADVVTDEAGGVRLDTLFIDEGFGSLDDQTLDEVLDVLDSLRERDRSVGIVSHVADLRRRVHAQLEVVKDRTGSTLRRRGH</sequence>
<feature type="compositionally biased region" description="Basic and acidic residues" evidence="5">
    <location>
        <begin position="557"/>
        <end position="566"/>
    </location>
</feature>
<evidence type="ECO:0000256" key="3">
    <source>
        <dbReference type="ARBA" id="ARBA00013368"/>
    </source>
</evidence>
<evidence type="ECO:0000259" key="6">
    <source>
        <dbReference type="Pfam" id="PF13476"/>
    </source>
</evidence>
<feature type="domain" description="Rad50/SbcC-type AAA" evidence="6">
    <location>
        <begin position="5"/>
        <end position="186"/>
    </location>
</feature>
<evidence type="ECO:0000313" key="8">
    <source>
        <dbReference type="Proteomes" id="UP000516052"/>
    </source>
</evidence>
<dbReference type="Pfam" id="PF13558">
    <property type="entry name" value="SbcC_Walker_B"/>
    <property type="match status" value="1"/>
</dbReference>
<feature type="compositionally biased region" description="Low complexity" evidence="5">
    <location>
        <begin position="569"/>
        <end position="583"/>
    </location>
</feature>
<keyword evidence="8" id="KW-1185">Reference proteome</keyword>
<dbReference type="Pfam" id="PF13476">
    <property type="entry name" value="AAA_23"/>
    <property type="match status" value="1"/>
</dbReference>
<dbReference type="EMBL" id="CP060828">
    <property type="protein sequence ID" value="QNP73995.1"/>
    <property type="molecule type" value="Genomic_DNA"/>
</dbReference>
<evidence type="ECO:0000256" key="1">
    <source>
        <dbReference type="ARBA" id="ARBA00006930"/>
    </source>
</evidence>
<proteinExistence type="inferred from homology"/>
<name>A0A7H0IMH9_9ACTN</name>
<evidence type="ECO:0000256" key="4">
    <source>
        <dbReference type="SAM" id="Coils"/>
    </source>
</evidence>
<evidence type="ECO:0000256" key="2">
    <source>
        <dbReference type="ARBA" id="ARBA00011322"/>
    </source>
</evidence>
<dbReference type="GO" id="GO:0006302">
    <property type="term" value="P:double-strand break repair"/>
    <property type="evidence" value="ECO:0007669"/>
    <property type="project" value="InterPro"/>
</dbReference>
<feature type="compositionally biased region" description="Basic and acidic residues" evidence="5">
    <location>
        <begin position="531"/>
        <end position="549"/>
    </location>
</feature>